<feature type="region of interest" description="Disordered" evidence="1">
    <location>
        <begin position="22"/>
        <end position="138"/>
    </location>
</feature>
<proteinExistence type="predicted"/>
<evidence type="ECO:0000313" key="3">
    <source>
        <dbReference type="Proteomes" id="UP001497516"/>
    </source>
</evidence>
<feature type="compositionally biased region" description="Acidic residues" evidence="1">
    <location>
        <begin position="102"/>
        <end position="115"/>
    </location>
</feature>
<keyword evidence="3" id="KW-1185">Reference proteome</keyword>
<evidence type="ECO:0000313" key="2">
    <source>
        <dbReference type="EMBL" id="CAL1382474.1"/>
    </source>
</evidence>
<organism evidence="2 3">
    <name type="scientific">Linum trigynum</name>
    <dbReference type="NCBI Taxonomy" id="586398"/>
    <lineage>
        <taxon>Eukaryota</taxon>
        <taxon>Viridiplantae</taxon>
        <taxon>Streptophyta</taxon>
        <taxon>Embryophyta</taxon>
        <taxon>Tracheophyta</taxon>
        <taxon>Spermatophyta</taxon>
        <taxon>Magnoliopsida</taxon>
        <taxon>eudicotyledons</taxon>
        <taxon>Gunneridae</taxon>
        <taxon>Pentapetalae</taxon>
        <taxon>rosids</taxon>
        <taxon>fabids</taxon>
        <taxon>Malpighiales</taxon>
        <taxon>Linaceae</taxon>
        <taxon>Linum</taxon>
    </lineage>
</organism>
<feature type="compositionally biased region" description="Acidic residues" evidence="1">
    <location>
        <begin position="63"/>
        <end position="91"/>
    </location>
</feature>
<dbReference type="AlphaFoldDB" id="A0AAV2E9B6"/>
<evidence type="ECO:0000256" key="1">
    <source>
        <dbReference type="SAM" id="MobiDB-lite"/>
    </source>
</evidence>
<reference evidence="2 3" key="1">
    <citation type="submission" date="2024-04" db="EMBL/GenBank/DDBJ databases">
        <authorList>
            <person name="Fracassetti M."/>
        </authorList>
    </citation>
    <scope>NUCLEOTIDE SEQUENCE [LARGE SCALE GENOMIC DNA]</scope>
</reference>
<protein>
    <submittedName>
        <fullName evidence="2">Uncharacterized protein</fullName>
    </submittedName>
</protein>
<dbReference type="EMBL" id="OZ034817">
    <property type="protein sequence ID" value="CAL1382474.1"/>
    <property type="molecule type" value="Genomic_DNA"/>
</dbReference>
<sequence length="179" mass="19159">MGDNEQAYNIVEAHVVGECSASREIFNVDDSDVEEGSEVEGADIGSGEEVSEEEGADIGSGEEGSEVEGADSGSDEEGSEEEGADSGDGEEANQSRAAVGSYEEDESNEDFDPDEASTPTHRSQHVLDDEEPEDMMDNLPFYDPLCDHKQFEFHVGLKFLTVETFKKAVAKHAVSVGAS</sequence>
<gene>
    <name evidence="2" type="ORF">LTRI10_LOCUS23795</name>
</gene>
<accession>A0AAV2E9B6</accession>
<dbReference type="Proteomes" id="UP001497516">
    <property type="component" value="Chromosome 4"/>
</dbReference>
<feature type="compositionally biased region" description="Acidic residues" evidence="1">
    <location>
        <begin position="27"/>
        <end position="41"/>
    </location>
</feature>
<name>A0AAV2E9B6_9ROSI</name>